<name>A0A2M7YL26_9BACT</name>
<keyword evidence="1" id="KW-0732">Signal</keyword>
<proteinExistence type="predicted"/>
<organism evidence="2 3">
    <name type="scientific">Candidatus Portnoybacteria bacterium CG_4_9_14_3_um_filter_43_11</name>
    <dbReference type="NCBI Taxonomy" id="1974805"/>
    <lineage>
        <taxon>Bacteria</taxon>
        <taxon>Candidatus Portnoyibacteriota</taxon>
    </lineage>
</organism>
<sequence>MKKIFGVLASGFLFVVSAILPAEAKEAVSLENGNLIVSEIKEIKRIPGVPKGVSAEDAYKLVTGGLDKVTIIEKRKKTFIFGFLSNKKTNTATKP</sequence>
<evidence type="ECO:0008006" key="4">
    <source>
        <dbReference type="Google" id="ProtNLM"/>
    </source>
</evidence>
<protein>
    <recommendedName>
        <fullName evidence="4">POTRA domain-containing protein</fullName>
    </recommendedName>
</protein>
<comment type="caution">
    <text evidence="2">The sequence shown here is derived from an EMBL/GenBank/DDBJ whole genome shotgun (WGS) entry which is preliminary data.</text>
</comment>
<dbReference type="AlphaFoldDB" id="A0A2M7YL26"/>
<dbReference type="Proteomes" id="UP000230941">
    <property type="component" value="Unassembled WGS sequence"/>
</dbReference>
<accession>A0A2M7YL26</accession>
<evidence type="ECO:0000313" key="2">
    <source>
        <dbReference type="EMBL" id="PJA63695.1"/>
    </source>
</evidence>
<feature type="signal peptide" evidence="1">
    <location>
        <begin position="1"/>
        <end position="24"/>
    </location>
</feature>
<evidence type="ECO:0000256" key="1">
    <source>
        <dbReference type="SAM" id="SignalP"/>
    </source>
</evidence>
<feature type="chain" id="PRO_5014948093" description="POTRA domain-containing protein" evidence="1">
    <location>
        <begin position="25"/>
        <end position="95"/>
    </location>
</feature>
<evidence type="ECO:0000313" key="3">
    <source>
        <dbReference type="Proteomes" id="UP000230941"/>
    </source>
</evidence>
<gene>
    <name evidence="2" type="ORF">CO160_02370</name>
</gene>
<reference evidence="3" key="1">
    <citation type="submission" date="2017-09" db="EMBL/GenBank/DDBJ databases">
        <title>Depth-based differentiation of microbial function through sediment-hosted aquifers and enrichment of novel symbionts in the deep terrestrial subsurface.</title>
        <authorList>
            <person name="Probst A.J."/>
            <person name="Ladd B."/>
            <person name="Jarett J.K."/>
            <person name="Geller-Mcgrath D.E."/>
            <person name="Sieber C.M.K."/>
            <person name="Emerson J.B."/>
            <person name="Anantharaman K."/>
            <person name="Thomas B.C."/>
            <person name="Malmstrom R."/>
            <person name="Stieglmeier M."/>
            <person name="Klingl A."/>
            <person name="Woyke T."/>
            <person name="Ryan C.M."/>
            <person name="Banfield J.F."/>
        </authorList>
    </citation>
    <scope>NUCLEOTIDE SEQUENCE [LARGE SCALE GENOMIC DNA]</scope>
</reference>
<dbReference type="EMBL" id="PFWG01000054">
    <property type="protein sequence ID" value="PJA63695.1"/>
    <property type="molecule type" value="Genomic_DNA"/>
</dbReference>